<dbReference type="EMBL" id="CP131062">
    <property type="protein sequence ID" value="WNY28214.1"/>
    <property type="molecule type" value="Genomic_DNA"/>
</dbReference>
<dbReference type="KEGG" id="mees:MmiEs2_03980"/>
<sequence>MKQNQKRQTNYLSFARLLGLSHCIGPGMRIRRTRSVIVRTTPMRYNNPCENALCEGKRRRLRITGKDDSWLLVEGDSTLIL</sequence>
<keyword evidence="2" id="KW-1185">Reference proteome</keyword>
<gene>
    <name evidence="1" type="ORF">MmiEs2_03980</name>
</gene>
<dbReference type="AlphaFoldDB" id="A0AA96V7W6"/>
<reference evidence="1 2" key="1">
    <citation type="submission" date="2023-07" db="EMBL/GenBank/DDBJ databases">
        <title>Closed genome sequence of Methanimicrococcus sp. Es2.</title>
        <authorList>
            <person name="Protasov E."/>
            <person name="Platt K."/>
            <person name="Reeh H."/>
            <person name="Poehlein A."/>
            <person name="Daniel R."/>
            <person name="Brune A."/>
        </authorList>
    </citation>
    <scope>NUCLEOTIDE SEQUENCE [LARGE SCALE GENOMIC DNA]</scope>
    <source>
        <strain evidence="1 2">Es2</strain>
    </source>
</reference>
<dbReference type="Proteomes" id="UP001302662">
    <property type="component" value="Chromosome"/>
</dbReference>
<organism evidence="1 2">
    <name type="scientific">Methanimicrococcus stummii</name>
    <dbReference type="NCBI Taxonomy" id="3028294"/>
    <lineage>
        <taxon>Archaea</taxon>
        <taxon>Methanobacteriati</taxon>
        <taxon>Methanobacteriota</taxon>
        <taxon>Stenosarchaea group</taxon>
        <taxon>Methanomicrobia</taxon>
        <taxon>Methanosarcinales</taxon>
        <taxon>Methanosarcinaceae</taxon>
        <taxon>Methanimicrococcus</taxon>
    </lineage>
</organism>
<name>A0AA96V7W6_9EURY</name>
<evidence type="ECO:0000313" key="1">
    <source>
        <dbReference type="EMBL" id="WNY28214.1"/>
    </source>
</evidence>
<evidence type="ECO:0000313" key="2">
    <source>
        <dbReference type="Proteomes" id="UP001302662"/>
    </source>
</evidence>
<accession>A0AA96V7W6</accession>
<protein>
    <submittedName>
        <fullName evidence="1">Uncharacterized protein</fullName>
    </submittedName>
</protein>
<proteinExistence type="predicted"/>